<feature type="region of interest" description="Disordered" evidence="3">
    <location>
        <begin position="593"/>
        <end position="615"/>
    </location>
</feature>
<proteinExistence type="inferred from homology"/>
<evidence type="ECO:0000256" key="2">
    <source>
        <dbReference type="ARBA" id="ARBA00022553"/>
    </source>
</evidence>
<keyword evidence="6" id="KW-1185">Reference proteome</keyword>
<evidence type="ECO:0000256" key="3">
    <source>
        <dbReference type="SAM" id="MobiDB-lite"/>
    </source>
</evidence>
<dbReference type="AlphaFoldDB" id="A0AAN9B886"/>
<dbReference type="Proteomes" id="UP001374579">
    <property type="component" value="Unassembled WGS sequence"/>
</dbReference>
<dbReference type="GO" id="GO:0007283">
    <property type="term" value="P:spermatogenesis"/>
    <property type="evidence" value="ECO:0007669"/>
    <property type="project" value="InterPro"/>
</dbReference>
<dbReference type="Pfam" id="PF14909">
    <property type="entry name" value="SPATA6"/>
    <property type="match status" value="1"/>
</dbReference>
<sequence>MPRRAMRCVVDLSLHAVSAPGVWLPSKEDVYISVSMFGQYRNTRLLTSVFPLLIHEKFYFEKTYYTALDPAEVADYLEDELVIIELVQLSEYTDGAVRLGSYSVNVRDFLFPYPSLSPNYSSADREVLLDRTVAFPGISPRLEFASKTVIKESISPAVIALEDALELEAERERRSLRSSLCCSPTRRSRSVSPSRYRSVSSSRYRSMSPCRYATLDYYDTLASRPPFVVRKLKEDLIGRVPSGFKDGHAKSKRKKTLTYSSDDLDLGSSSLRLSKSLSRSKSALDDLDAEVAALTSTSPTYSSYRRRPRSASPAVRRSTFRERYTYPHSPTCYSVLSDRVRRRLEEDRRAERMAELDASLRSYQRDRDQILKTPPLPPLQERRYTSAVSEPDLSVRTIPVQDMRYVFHDKDRDQTLRTKPLEERRYVFHDKDRDQTLRTKPLEERRYVFHDKDRDQTLRTKPLEERRYVFHDKDRDQTLRTQPLEERRYVFHDKDRDQTLRTQPLEERRYVFHDKDRDRTLRIPVLQERRYTFTDKDRDYTLGASPLREGRYSPTLDRLRLSPTRSPYHYDPYLDDLDLSTRIARTRSPESLVHVDRDHYGNERPSDNSKKTHREVFTRKVNKTYNRSYRNSRSLGPRKVLV</sequence>
<evidence type="ECO:0000259" key="4">
    <source>
        <dbReference type="Pfam" id="PF14909"/>
    </source>
</evidence>
<evidence type="ECO:0000313" key="6">
    <source>
        <dbReference type="Proteomes" id="UP001374579"/>
    </source>
</evidence>
<accession>A0AAN9B886</accession>
<reference evidence="5 6" key="1">
    <citation type="submission" date="2024-02" db="EMBL/GenBank/DDBJ databases">
        <title>Chromosome-scale genome assembly of the rough periwinkle Littorina saxatilis.</title>
        <authorList>
            <person name="De Jode A."/>
            <person name="Faria R."/>
            <person name="Formenti G."/>
            <person name="Sims Y."/>
            <person name="Smith T.P."/>
            <person name="Tracey A."/>
            <person name="Wood J.M.D."/>
            <person name="Zagrodzka Z.B."/>
            <person name="Johannesson K."/>
            <person name="Butlin R.K."/>
            <person name="Leder E.H."/>
        </authorList>
    </citation>
    <scope>NUCLEOTIDE SEQUENCE [LARGE SCALE GENOMIC DNA]</scope>
    <source>
        <strain evidence="5">Snail1</strain>
        <tissue evidence="5">Muscle</tissue>
    </source>
</reference>
<feature type="domain" description="Spermatogenesis-associated protein 6 N-terminal" evidence="4">
    <location>
        <begin position="10"/>
        <end position="150"/>
    </location>
</feature>
<name>A0AAN9B886_9CAEN</name>
<protein>
    <recommendedName>
        <fullName evidence="4">Spermatogenesis-associated protein 6 N-terminal domain-containing protein</fullName>
    </recommendedName>
</protein>
<dbReference type="GO" id="GO:0032027">
    <property type="term" value="F:myosin light chain binding"/>
    <property type="evidence" value="ECO:0007669"/>
    <property type="project" value="InterPro"/>
</dbReference>
<evidence type="ECO:0000313" key="5">
    <source>
        <dbReference type="EMBL" id="KAK7100573.1"/>
    </source>
</evidence>
<keyword evidence="2" id="KW-0597">Phosphoprotein</keyword>
<dbReference type="EMBL" id="JBAMIC010000011">
    <property type="protein sequence ID" value="KAK7100573.1"/>
    <property type="molecule type" value="Genomic_DNA"/>
</dbReference>
<dbReference type="PANTHER" id="PTHR16435:SF6">
    <property type="entry name" value="IP09370P"/>
    <property type="match status" value="1"/>
</dbReference>
<evidence type="ECO:0000256" key="1">
    <source>
        <dbReference type="ARBA" id="ARBA00006215"/>
    </source>
</evidence>
<organism evidence="5 6">
    <name type="scientific">Littorina saxatilis</name>
    <dbReference type="NCBI Taxonomy" id="31220"/>
    <lineage>
        <taxon>Eukaryota</taxon>
        <taxon>Metazoa</taxon>
        <taxon>Spiralia</taxon>
        <taxon>Lophotrochozoa</taxon>
        <taxon>Mollusca</taxon>
        <taxon>Gastropoda</taxon>
        <taxon>Caenogastropoda</taxon>
        <taxon>Littorinimorpha</taxon>
        <taxon>Littorinoidea</taxon>
        <taxon>Littorinidae</taxon>
        <taxon>Littorina</taxon>
    </lineage>
</organism>
<gene>
    <name evidence="5" type="ORF">V1264_023501</name>
</gene>
<dbReference type="InterPro" id="IPR032732">
    <property type="entry name" value="SPATA6_N"/>
</dbReference>
<feature type="region of interest" description="Disordered" evidence="3">
    <location>
        <begin position="365"/>
        <end position="390"/>
    </location>
</feature>
<dbReference type="InterPro" id="IPR042769">
    <property type="entry name" value="SPATA6_fam"/>
</dbReference>
<dbReference type="GO" id="GO:0120212">
    <property type="term" value="C:sperm head-tail coupling apparatus"/>
    <property type="evidence" value="ECO:0007669"/>
    <property type="project" value="InterPro"/>
</dbReference>
<comment type="caution">
    <text evidence="5">The sequence shown here is derived from an EMBL/GenBank/DDBJ whole genome shotgun (WGS) entry which is preliminary data.</text>
</comment>
<dbReference type="PANTHER" id="PTHR16435">
    <property type="entry name" value="SPERMATOGENESIS-ASSOCIATED PROTEIN 6 SPATA6"/>
    <property type="match status" value="1"/>
</dbReference>
<comment type="similarity">
    <text evidence="1">Belongs to the SPATA6 family.</text>
</comment>